<keyword evidence="2" id="KW-1185">Reference proteome</keyword>
<feature type="non-terminal residue" evidence="1">
    <location>
        <position position="1"/>
    </location>
</feature>
<evidence type="ECO:0000313" key="1">
    <source>
        <dbReference type="EMBL" id="CAI9619140.1"/>
    </source>
</evidence>
<name>A0ABN9HFH8_9NEOB</name>
<sequence>RHTYLHRFHSIFTGPLSSASSPVIGRLCAFPELQFWRPITGEEAEPSSRAKHPVDELNEGAAALPGLDHRGTGARAAVLNLWVATPLGVKQPFHRGLLRPSE</sequence>
<accession>A0ABN9HFH8</accession>
<reference evidence="1" key="1">
    <citation type="submission" date="2023-05" db="EMBL/GenBank/DDBJ databases">
        <authorList>
            <person name="Stuckert A."/>
        </authorList>
    </citation>
    <scope>NUCLEOTIDE SEQUENCE</scope>
</reference>
<evidence type="ECO:0000313" key="2">
    <source>
        <dbReference type="Proteomes" id="UP001162483"/>
    </source>
</evidence>
<comment type="caution">
    <text evidence="1">The sequence shown here is derived from an EMBL/GenBank/DDBJ whole genome shotgun (WGS) entry which is preliminary data.</text>
</comment>
<dbReference type="Proteomes" id="UP001162483">
    <property type="component" value="Unassembled WGS sequence"/>
</dbReference>
<gene>
    <name evidence="1" type="ORF">SPARVUS_LOCUS15786428</name>
</gene>
<protein>
    <submittedName>
        <fullName evidence="1">Uncharacterized protein</fullName>
    </submittedName>
</protein>
<dbReference type="EMBL" id="CATNWA010020603">
    <property type="protein sequence ID" value="CAI9619140.1"/>
    <property type="molecule type" value="Genomic_DNA"/>
</dbReference>
<proteinExistence type="predicted"/>
<organism evidence="1 2">
    <name type="scientific">Staurois parvus</name>
    <dbReference type="NCBI Taxonomy" id="386267"/>
    <lineage>
        <taxon>Eukaryota</taxon>
        <taxon>Metazoa</taxon>
        <taxon>Chordata</taxon>
        <taxon>Craniata</taxon>
        <taxon>Vertebrata</taxon>
        <taxon>Euteleostomi</taxon>
        <taxon>Amphibia</taxon>
        <taxon>Batrachia</taxon>
        <taxon>Anura</taxon>
        <taxon>Neobatrachia</taxon>
        <taxon>Ranoidea</taxon>
        <taxon>Ranidae</taxon>
        <taxon>Staurois</taxon>
    </lineage>
</organism>
<feature type="non-terminal residue" evidence="1">
    <location>
        <position position="102"/>
    </location>
</feature>